<accession>A0A1T5HUH6</accession>
<dbReference type="STRING" id="889453.SAMN03080601_03624"/>
<evidence type="ECO:0000313" key="2">
    <source>
        <dbReference type="EMBL" id="SKC24322.1"/>
    </source>
</evidence>
<dbReference type="AlphaFoldDB" id="A0A1T5HUH6"/>
<keyword evidence="3" id="KW-1185">Reference proteome</keyword>
<gene>
    <name evidence="2" type="ORF">SAMN03080601_03624</name>
</gene>
<feature type="transmembrane region" description="Helical" evidence="1">
    <location>
        <begin position="12"/>
        <end position="30"/>
    </location>
</feature>
<feature type="transmembrane region" description="Helical" evidence="1">
    <location>
        <begin position="36"/>
        <end position="58"/>
    </location>
</feature>
<proteinExistence type="predicted"/>
<keyword evidence="1" id="KW-1133">Transmembrane helix</keyword>
<reference evidence="3" key="1">
    <citation type="submission" date="2017-02" db="EMBL/GenBank/DDBJ databases">
        <authorList>
            <person name="Varghese N."/>
            <person name="Submissions S."/>
        </authorList>
    </citation>
    <scope>NUCLEOTIDE SEQUENCE [LARGE SCALE GENOMIC DNA]</scope>
    <source>
        <strain evidence="3">DSM 24412</strain>
    </source>
</reference>
<name>A0A1T5HUH6_9BACT</name>
<keyword evidence="1" id="KW-0812">Transmembrane</keyword>
<organism evidence="2 3">
    <name type="scientific">Alkalitalea saponilacus</name>
    <dbReference type="NCBI Taxonomy" id="889453"/>
    <lineage>
        <taxon>Bacteria</taxon>
        <taxon>Pseudomonadati</taxon>
        <taxon>Bacteroidota</taxon>
        <taxon>Bacteroidia</taxon>
        <taxon>Marinilabiliales</taxon>
        <taxon>Marinilabiliaceae</taxon>
        <taxon>Alkalitalea</taxon>
    </lineage>
</organism>
<evidence type="ECO:0000256" key="1">
    <source>
        <dbReference type="SAM" id="Phobius"/>
    </source>
</evidence>
<protein>
    <submittedName>
        <fullName evidence="2">Uncharacterized protein</fullName>
    </submittedName>
</protein>
<dbReference type="EMBL" id="FUYV01000090">
    <property type="protein sequence ID" value="SKC24322.1"/>
    <property type="molecule type" value="Genomic_DNA"/>
</dbReference>
<dbReference type="Proteomes" id="UP000191055">
    <property type="component" value="Unassembled WGS sequence"/>
</dbReference>
<evidence type="ECO:0000313" key="3">
    <source>
        <dbReference type="Proteomes" id="UP000191055"/>
    </source>
</evidence>
<sequence length="68" mass="7874">MNMKEQLRKTQIAFWINLPICILSMIILFNSVDTGILWKMIASSFGFLGFLGLTILIFRQLIKLRKAI</sequence>
<keyword evidence="1" id="KW-0472">Membrane</keyword>